<feature type="transmembrane region" description="Helical" evidence="7">
    <location>
        <begin position="209"/>
        <end position="227"/>
    </location>
</feature>
<dbReference type="AlphaFoldDB" id="A0A937FV83"/>
<feature type="transmembrane region" description="Helical" evidence="7">
    <location>
        <begin position="12"/>
        <end position="39"/>
    </location>
</feature>
<evidence type="ECO:0000256" key="5">
    <source>
        <dbReference type="ARBA" id="ARBA00022989"/>
    </source>
</evidence>
<dbReference type="RefSeq" id="WP_202854404.1">
    <property type="nucleotide sequence ID" value="NZ_JAEUGD010000002.1"/>
</dbReference>
<feature type="domain" description="Peptidase S54 rhomboid" evidence="8">
    <location>
        <begin position="45"/>
        <end position="103"/>
    </location>
</feature>
<dbReference type="Proteomes" id="UP000614216">
    <property type="component" value="Unassembled WGS sequence"/>
</dbReference>
<feature type="transmembrane region" description="Helical" evidence="7">
    <location>
        <begin position="239"/>
        <end position="256"/>
    </location>
</feature>
<comment type="similarity">
    <text evidence="2">Belongs to the peptidase S54 family.</text>
</comment>
<name>A0A937FV83_9BACT</name>
<dbReference type="InterPro" id="IPR022764">
    <property type="entry name" value="Peptidase_S54_rhomboid_dom"/>
</dbReference>
<keyword evidence="9" id="KW-0645">Protease</keyword>
<feature type="transmembrane region" description="Helical" evidence="7">
    <location>
        <begin position="51"/>
        <end position="73"/>
    </location>
</feature>
<dbReference type="GO" id="GO:0006508">
    <property type="term" value="P:proteolysis"/>
    <property type="evidence" value="ECO:0007669"/>
    <property type="project" value="UniProtKB-KW"/>
</dbReference>
<gene>
    <name evidence="9" type="ORF">JMN32_00980</name>
</gene>
<feature type="transmembrane region" description="Helical" evidence="7">
    <location>
        <begin position="179"/>
        <end position="197"/>
    </location>
</feature>
<evidence type="ECO:0000256" key="7">
    <source>
        <dbReference type="SAM" id="Phobius"/>
    </source>
</evidence>
<proteinExistence type="inferred from homology"/>
<comment type="caution">
    <text evidence="9">The sequence shown here is derived from an EMBL/GenBank/DDBJ whole genome shotgun (WGS) entry which is preliminary data.</text>
</comment>
<dbReference type="InterPro" id="IPR050925">
    <property type="entry name" value="Rhomboid_protease_S54"/>
</dbReference>
<evidence type="ECO:0000313" key="10">
    <source>
        <dbReference type="Proteomes" id="UP000614216"/>
    </source>
</evidence>
<dbReference type="Pfam" id="PF01694">
    <property type="entry name" value="Rhomboid"/>
    <property type="match status" value="2"/>
</dbReference>
<evidence type="ECO:0000256" key="6">
    <source>
        <dbReference type="ARBA" id="ARBA00023136"/>
    </source>
</evidence>
<sequence length="264" mass="29919">MLRLTPVVKNLLIINIVVFILQYTLQGMDFTGLISLWIIESDNFKPYQYFTYMFAHGGFGHILFNMLGLVFLGPLLEQFWGPKKFLIFYIVTGIGAGVLYSGIEYWRTSQLESDVTAYIIEPTPDHFSKFADEHGRYFNSKVYDFANDYSKNPEDPYYINQSKEIVKGTYQSLLKGSSMLGASGAIYGILMAFGLLFPNTQLMLLIPPVPIKAKYLVLILGGIALYSGLNRGSGDNVAHFAHLGGMIFAFIMIKIWQQSRDKFY</sequence>
<evidence type="ECO:0000313" key="9">
    <source>
        <dbReference type="EMBL" id="MBL6444861.1"/>
    </source>
</evidence>
<dbReference type="PANTHER" id="PTHR43731:SF14">
    <property type="entry name" value="PRESENILIN-ASSOCIATED RHOMBOID-LIKE PROTEIN, MITOCHONDRIAL"/>
    <property type="match status" value="1"/>
</dbReference>
<evidence type="ECO:0000256" key="2">
    <source>
        <dbReference type="ARBA" id="ARBA00009045"/>
    </source>
</evidence>
<dbReference type="EMBL" id="JAEUGD010000002">
    <property type="protein sequence ID" value="MBL6444861.1"/>
    <property type="molecule type" value="Genomic_DNA"/>
</dbReference>
<accession>A0A937FV83</accession>
<dbReference type="Gene3D" id="1.20.1540.10">
    <property type="entry name" value="Rhomboid-like"/>
    <property type="match status" value="1"/>
</dbReference>
<organism evidence="9 10">
    <name type="scientific">Fulvivirga marina</name>
    <dbReference type="NCBI Taxonomy" id="2494733"/>
    <lineage>
        <taxon>Bacteria</taxon>
        <taxon>Pseudomonadati</taxon>
        <taxon>Bacteroidota</taxon>
        <taxon>Cytophagia</taxon>
        <taxon>Cytophagales</taxon>
        <taxon>Fulvivirgaceae</taxon>
        <taxon>Fulvivirga</taxon>
    </lineage>
</organism>
<evidence type="ECO:0000256" key="4">
    <source>
        <dbReference type="ARBA" id="ARBA00022801"/>
    </source>
</evidence>
<keyword evidence="10" id="KW-1185">Reference proteome</keyword>
<evidence type="ECO:0000256" key="1">
    <source>
        <dbReference type="ARBA" id="ARBA00004141"/>
    </source>
</evidence>
<dbReference type="SUPFAM" id="SSF144091">
    <property type="entry name" value="Rhomboid-like"/>
    <property type="match status" value="1"/>
</dbReference>
<dbReference type="GO" id="GO:0004252">
    <property type="term" value="F:serine-type endopeptidase activity"/>
    <property type="evidence" value="ECO:0007669"/>
    <property type="project" value="InterPro"/>
</dbReference>
<dbReference type="PANTHER" id="PTHR43731">
    <property type="entry name" value="RHOMBOID PROTEASE"/>
    <property type="match status" value="1"/>
</dbReference>
<keyword evidence="3 7" id="KW-0812">Transmembrane</keyword>
<feature type="transmembrane region" description="Helical" evidence="7">
    <location>
        <begin position="85"/>
        <end position="103"/>
    </location>
</feature>
<keyword evidence="6 7" id="KW-0472">Membrane</keyword>
<keyword evidence="4" id="KW-0378">Hydrolase</keyword>
<evidence type="ECO:0000259" key="8">
    <source>
        <dbReference type="Pfam" id="PF01694"/>
    </source>
</evidence>
<dbReference type="InterPro" id="IPR035952">
    <property type="entry name" value="Rhomboid-like_sf"/>
</dbReference>
<keyword evidence="5 7" id="KW-1133">Transmembrane helix</keyword>
<evidence type="ECO:0000256" key="3">
    <source>
        <dbReference type="ARBA" id="ARBA00022692"/>
    </source>
</evidence>
<feature type="domain" description="Peptidase S54 rhomboid" evidence="8">
    <location>
        <begin position="169"/>
        <end position="254"/>
    </location>
</feature>
<comment type="subcellular location">
    <subcellularLocation>
        <location evidence="1">Membrane</location>
        <topology evidence="1">Multi-pass membrane protein</topology>
    </subcellularLocation>
</comment>
<protein>
    <submittedName>
        <fullName evidence="9">Rhomboid family intramembrane serine protease</fullName>
    </submittedName>
</protein>
<reference evidence="9" key="1">
    <citation type="submission" date="2021-01" db="EMBL/GenBank/DDBJ databases">
        <title>Fulvivirga kasyanovii gen. nov., sp nov., a novel member of the phylum Bacteroidetes isolated from seawater in a mussel farm.</title>
        <authorList>
            <person name="Zhao L.-H."/>
            <person name="Wang Z.-J."/>
        </authorList>
    </citation>
    <scope>NUCLEOTIDE SEQUENCE</scope>
    <source>
        <strain evidence="9">29W222</strain>
    </source>
</reference>
<dbReference type="GO" id="GO:0016020">
    <property type="term" value="C:membrane"/>
    <property type="evidence" value="ECO:0007669"/>
    <property type="project" value="UniProtKB-SubCell"/>
</dbReference>